<dbReference type="SUPFAM" id="SSF52172">
    <property type="entry name" value="CheY-like"/>
    <property type="match status" value="1"/>
</dbReference>
<dbReference type="InterPro" id="IPR011006">
    <property type="entry name" value="CheY-like_superfamily"/>
</dbReference>
<dbReference type="EMBL" id="JBHUML010000006">
    <property type="protein sequence ID" value="MFD2706961.1"/>
    <property type="molecule type" value="Genomic_DNA"/>
</dbReference>
<keyword evidence="9" id="KW-1185">Reference proteome</keyword>
<keyword evidence="2" id="KW-0902">Two-component regulatory system</keyword>
<dbReference type="InterPro" id="IPR051677">
    <property type="entry name" value="AfsR-DnrI-RedD_regulator"/>
</dbReference>
<dbReference type="Proteomes" id="UP001597520">
    <property type="component" value="Unassembled WGS sequence"/>
</dbReference>
<reference evidence="9" key="1">
    <citation type="journal article" date="2019" name="Int. J. Syst. Evol. Microbiol.">
        <title>The Global Catalogue of Microorganisms (GCM) 10K type strain sequencing project: providing services to taxonomists for standard genome sequencing and annotation.</title>
        <authorList>
            <consortium name="The Broad Institute Genomics Platform"/>
            <consortium name="The Broad Institute Genome Sequencing Center for Infectious Disease"/>
            <person name="Wu L."/>
            <person name="Ma J."/>
        </authorList>
    </citation>
    <scope>NUCLEOTIDE SEQUENCE [LARGE SCALE GENOMIC DNA]</scope>
    <source>
        <strain evidence="9">KCTC 33792</strain>
    </source>
</reference>
<dbReference type="PANTHER" id="PTHR35807">
    <property type="entry name" value="TRANSCRIPTIONAL REGULATOR REDD-RELATED"/>
    <property type="match status" value="1"/>
</dbReference>
<proteinExistence type="predicted"/>
<evidence type="ECO:0000313" key="8">
    <source>
        <dbReference type="EMBL" id="MFD2706961.1"/>
    </source>
</evidence>
<evidence type="ECO:0000256" key="6">
    <source>
        <dbReference type="PROSITE-ProRule" id="PRU00169"/>
    </source>
</evidence>
<dbReference type="Pfam" id="PF03704">
    <property type="entry name" value="BTAD"/>
    <property type="match status" value="1"/>
</dbReference>
<dbReference type="SMART" id="SM00448">
    <property type="entry name" value="REC"/>
    <property type="match status" value="1"/>
</dbReference>
<name>A0ABW5T4L1_9BACI</name>
<dbReference type="InterPro" id="IPR005158">
    <property type="entry name" value="BTAD"/>
</dbReference>
<evidence type="ECO:0000259" key="7">
    <source>
        <dbReference type="PROSITE" id="PS50110"/>
    </source>
</evidence>
<dbReference type="SUPFAM" id="SSF48452">
    <property type="entry name" value="TPR-like"/>
    <property type="match status" value="1"/>
</dbReference>
<dbReference type="InterPro" id="IPR011990">
    <property type="entry name" value="TPR-like_helical_dom_sf"/>
</dbReference>
<evidence type="ECO:0000256" key="2">
    <source>
        <dbReference type="ARBA" id="ARBA00023012"/>
    </source>
</evidence>
<evidence type="ECO:0000256" key="3">
    <source>
        <dbReference type="ARBA" id="ARBA00023015"/>
    </source>
</evidence>
<evidence type="ECO:0000313" key="9">
    <source>
        <dbReference type="Proteomes" id="UP001597520"/>
    </source>
</evidence>
<accession>A0ABW5T4L1</accession>
<dbReference type="Pfam" id="PF00072">
    <property type="entry name" value="Response_reg"/>
    <property type="match status" value="1"/>
</dbReference>
<gene>
    <name evidence="8" type="ORF">ACFSUB_15985</name>
</gene>
<dbReference type="SUPFAM" id="SSF46894">
    <property type="entry name" value="C-terminal effector domain of the bipartite response regulators"/>
    <property type="match status" value="1"/>
</dbReference>
<dbReference type="SMART" id="SM01043">
    <property type="entry name" value="BTAD"/>
    <property type="match status" value="1"/>
</dbReference>
<dbReference type="InterPro" id="IPR001789">
    <property type="entry name" value="Sig_transdc_resp-reg_receiver"/>
</dbReference>
<evidence type="ECO:0000256" key="4">
    <source>
        <dbReference type="ARBA" id="ARBA00023125"/>
    </source>
</evidence>
<comment type="subcellular location">
    <subcellularLocation>
        <location evidence="1">Cytoplasm</location>
    </subcellularLocation>
</comment>
<feature type="domain" description="Response regulatory" evidence="7">
    <location>
        <begin position="1"/>
        <end position="113"/>
    </location>
</feature>
<dbReference type="InterPro" id="IPR016032">
    <property type="entry name" value="Sig_transdc_resp-reg_C-effctor"/>
</dbReference>
<sequence length="353" mass="41412">MLVDDEPHVLHYLERLLEEKKGVEVVGKYFNSYQAIEEALKYKPEVAFLDIEMPDIQGIELAGKIQEGSPETQIVFVTAYSQYAVDAFELNAVDYLVKPIQRERLNKTIQRIKQFLPFAISGKNGDSFVYCLKCLQFKRSKAKFPTTEIHWRTSKAKELFMLLLHYRQVPVRKDVLIETLWPGHDSEKGMDLLYSTIYQVRKTLKSNDIDIKVNSHEDSYILNLNGTKVDVDEWEKGVLALPVISDDTLSEYQKYFDMYHGDYLAEVDYIWVEAERERLRSLWLNLAAQITDFLISKGNYTPAITMFHTIQKRYPFMEDSYYKLMHLYEKKGDHYSSNQQYLKLKEMEAGDLE</sequence>
<comment type="caution">
    <text evidence="8">The sequence shown here is derived from an EMBL/GenBank/DDBJ whole genome shotgun (WGS) entry which is preliminary data.</text>
</comment>
<organism evidence="8 9">
    <name type="scientific">Salibacterium lacus</name>
    <dbReference type="NCBI Taxonomy" id="1898109"/>
    <lineage>
        <taxon>Bacteria</taxon>
        <taxon>Bacillati</taxon>
        <taxon>Bacillota</taxon>
        <taxon>Bacilli</taxon>
        <taxon>Bacillales</taxon>
        <taxon>Bacillaceae</taxon>
    </lineage>
</organism>
<dbReference type="Gene3D" id="1.25.40.10">
    <property type="entry name" value="Tetratricopeptide repeat domain"/>
    <property type="match status" value="1"/>
</dbReference>
<protein>
    <submittedName>
        <fullName evidence="8">Response regulator</fullName>
    </submittedName>
</protein>
<keyword evidence="4" id="KW-0238">DNA-binding</keyword>
<evidence type="ECO:0000256" key="1">
    <source>
        <dbReference type="ARBA" id="ARBA00004496"/>
    </source>
</evidence>
<keyword evidence="5" id="KW-0804">Transcription</keyword>
<dbReference type="Gene3D" id="3.40.50.2300">
    <property type="match status" value="1"/>
</dbReference>
<feature type="modified residue" description="4-aspartylphosphate" evidence="6">
    <location>
        <position position="50"/>
    </location>
</feature>
<keyword evidence="6" id="KW-0597">Phosphoprotein</keyword>
<dbReference type="RefSeq" id="WP_380714574.1">
    <property type="nucleotide sequence ID" value="NZ_JBHUML010000006.1"/>
</dbReference>
<keyword evidence="3" id="KW-0805">Transcription regulation</keyword>
<dbReference type="InterPro" id="IPR036388">
    <property type="entry name" value="WH-like_DNA-bd_sf"/>
</dbReference>
<dbReference type="Gene3D" id="1.10.10.10">
    <property type="entry name" value="Winged helix-like DNA-binding domain superfamily/Winged helix DNA-binding domain"/>
    <property type="match status" value="1"/>
</dbReference>
<dbReference type="PROSITE" id="PS50110">
    <property type="entry name" value="RESPONSE_REGULATORY"/>
    <property type="match status" value="1"/>
</dbReference>
<dbReference type="PANTHER" id="PTHR35807:SF2">
    <property type="entry name" value="TRANSCRIPTIONAL ACTIVATOR DOMAIN"/>
    <property type="match status" value="1"/>
</dbReference>
<evidence type="ECO:0000256" key="5">
    <source>
        <dbReference type="ARBA" id="ARBA00023163"/>
    </source>
</evidence>